<dbReference type="PANTHER" id="PTHR12663:SF69">
    <property type="entry name" value="SISTER CHROMATID COHESION PROTEIN PDS5 HOMOLOG E"/>
    <property type="match status" value="1"/>
</dbReference>
<comment type="caution">
    <text evidence="10">The sequence shown here is derived from an EMBL/GenBank/DDBJ whole genome shotgun (WGS) entry which is preliminary data.</text>
</comment>
<keyword evidence="2" id="KW-0132">Cell division</keyword>
<dbReference type="InterPro" id="IPR017956">
    <property type="entry name" value="AT_hook_DNA-bd_motif"/>
</dbReference>
<feature type="compositionally biased region" description="Basic residues" evidence="8">
    <location>
        <begin position="464"/>
        <end position="473"/>
    </location>
</feature>
<dbReference type="Proteomes" id="UP001443914">
    <property type="component" value="Unassembled WGS sequence"/>
</dbReference>
<feature type="region of interest" description="Disordered" evidence="8">
    <location>
        <begin position="545"/>
        <end position="694"/>
    </location>
</feature>
<accession>A0AAW1GSE8</accession>
<feature type="compositionally biased region" description="Polar residues" evidence="8">
    <location>
        <begin position="380"/>
        <end position="390"/>
    </location>
</feature>
<dbReference type="InterPro" id="IPR039776">
    <property type="entry name" value="Pds5"/>
</dbReference>
<keyword evidence="11" id="KW-1185">Reference proteome</keyword>
<comment type="subcellular location">
    <subcellularLocation>
        <location evidence="1">Nucleus</location>
    </subcellularLocation>
</comment>
<feature type="region of interest" description="Disordered" evidence="8">
    <location>
        <begin position="351"/>
        <end position="390"/>
    </location>
</feature>
<dbReference type="GO" id="GO:0051301">
    <property type="term" value="P:cell division"/>
    <property type="evidence" value="ECO:0007669"/>
    <property type="project" value="UniProtKB-KW"/>
</dbReference>
<feature type="compositionally biased region" description="Basic residues" evidence="8">
    <location>
        <begin position="565"/>
        <end position="574"/>
    </location>
</feature>
<evidence type="ECO:0000313" key="11">
    <source>
        <dbReference type="Proteomes" id="UP001443914"/>
    </source>
</evidence>
<protein>
    <recommendedName>
        <fullName evidence="9">PTM/DIR17-like Tudor domain-containing protein</fullName>
    </recommendedName>
</protein>
<evidence type="ECO:0000259" key="9">
    <source>
        <dbReference type="Pfam" id="PF21743"/>
    </source>
</evidence>
<dbReference type="PRINTS" id="PR00929">
    <property type="entry name" value="ATHOOK"/>
</dbReference>
<dbReference type="GO" id="GO:0035825">
    <property type="term" value="P:homologous recombination"/>
    <property type="evidence" value="ECO:0007669"/>
    <property type="project" value="UniProtKB-ARBA"/>
</dbReference>
<evidence type="ECO:0000256" key="1">
    <source>
        <dbReference type="ARBA" id="ARBA00004123"/>
    </source>
</evidence>
<dbReference type="GO" id="GO:0005634">
    <property type="term" value="C:nucleus"/>
    <property type="evidence" value="ECO:0007669"/>
    <property type="project" value="UniProtKB-SubCell"/>
</dbReference>
<feature type="compositionally biased region" description="Basic residues" evidence="8">
    <location>
        <begin position="666"/>
        <end position="675"/>
    </location>
</feature>
<name>A0AAW1GSE8_SAPOF</name>
<keyword evidence="7" id="KW-0131">Cell cycle</keyword>
<feature type="region of interest" description="Disordered" evidence="8">
    <location>
        <begin position="444"/>
        <end position="491"/>
    </location>
</feature>
<dbReference type="SUPFAM" id="SSF48371">
    <property type="entry name" value="ARM repeat"/>
    <property type="match status" value="1"/>
</dbReference>
<dbReference type="AlphaFoldDB" id="A0AAW1GSE8"/>
<dbReference type="PANTHER" id="PTHR12663">
    <property type="entry name" value="ANDROGEN INDUCED INHIBITOR OF PROLIFERATION AS3 / PDS5-RELATED"/>
    <property type="match status" value="1"/>
</dbReference>
<keyword evidence="6" id="KW-0539">Nucleus</keyword>
<dbReference type="GO" id="GO:0003677">
    <property type="term" value="F:DNA binding"/>
    <property type="evidence" value="ECO:0007669"/>
    <property type="project" value="InterPro"/>
</dbReference>
<keyword evidence="3" id="KW-0227">DNA damage</keyword>
<dbReference type="GO" id="GO:0000785">
    <property type="term" value="C:chromatin"/>
    <property type="evidence" value="ECO:0007669"/>
    <property type="project" value="TreeGrafter"/>
</dbReference>
<feature type="domain" description="PTM/DIR17-like Tudor" evidence="9">
    <location>
        <begin position="725"/>
        <end position="766"/>
    </location>
</feature>
<dbReference type="InterPro" id="IPR016024">
    <property type="entry name" value="ARM-type_fold"/>
</dbReference>
<dbReference type="SMART" id="SM00384">
    <property type="entry name" value="AT_hook"/>
    <property type="match status" value="3"/>
</dbReference>
<dbReference type="CDD" id="cd20404">
    <property type="entry name" value="Tudor_Agenet_AtEML-like"/>
    <property type="match status" value="1"/>
</dbReference>
<evidence type="ECO:0000256" key="8">
    <source>
        <dbReference type="SAM" id="MobiDB-lite"/>
    </source>
</evidence>
<evidence type="ECO:0000256" key="5">
    <source>
        <dbReference type="ARBA" id="ARBA00023204"/>
    </source>
</evidence>
<evidence type="ECO:0000256" key="2">
    <source>
        <dbReference type="ARBA" id="ARBA00022618"/>
    </source>
</evidence>
<gene>
    <name evidence="10" type="ORF">RND81_14G190100</name>
</gene>
<evidence type="ECO:0000313" key="10">
    <source>
        <dbReference type="EMBL" id="KAK9666514.1"/>
    </source>
</evidence>
<evidence type="ECO:0000256" key="3">
    <source>
        <dbReference type="ARBA" id="ARBA00022763"/>
    </source>
</evidence>
<dbReference type="Gene3D" id="2.30.30.140">
    <property type="match status" value="1"/>
</dbReference>
<feature type="region of interest" description="Disordered" evidence="8">
    <location>
        <begin position="777"/>
        <end position="798"/>
    </location>
</feature>
<organism evidence="10 11">
    <name type="scientific">Saponaria officinalis</name>
    <name type="common">Common soapwort</name>
    <name type="synonym">Lychnis saponaria</name>
    <dbReference type="NCBI Taxonomy" id="3572"/>
    <lineage>
        <taxon>Eukaryota</taxon>
        <taxon>Viridiplantae</taxon>
        <taxon>Streptophyta</taxon>
        <taxon>Embryophyta</taxon>
        <taxon>Tracheophyta</taxon>
        <taxon>Spermatophyta</taxon>
        <taxon>Magnoliopsida</taxon>
        <taxon>eudicotyledons</taxon>
        <taxon>Gunneridae</taxon>
        <taxon>Pentapetalae</taxon>
        <taxon>Caryophyllales</taxon>
        <taxon>Caryophyllaceae</taxon>
        <taxon>Caryophylleae</taxon>
        <taxon>Saponaria</taxon>
    </lineage>
</organism>
<keyword evidence="5" id="KW-0234">DNA repair</keyword>
<dbReference type="GO" id="GO:0007064">
    <property type="term" value="P:mitotic sister chromatid cohesion"/>
    <property type="evidence" value="ECO:0007669"/>
    <property type="project" value="InterPro"/>
</dbReference>
<sequence length="798" mass="88641">MVDVTETRLIEQISEVGNRLLFPPKSTPELLSLLDEVEFLLTMVGQAPSHLVQVALLIPMKALISDELFRHSNPDVRIMIASCLNEVTRITAPIPPFEDDKMKEFFELIVASFENLSCQPGRCYSKAVSILQSVARLRSCVILLDLDCDPLVTKMFELFQKNISPKHPQAVLLAMVDIMSVLVQESDSVSLELLKSLLASIKMENQSVFPASWELGAKIIERCADKLKPFIMETVSSMGCCLEDFPPILSSICNPTPDSVTKMIDSSFLANNEPSEKPRHPAECVQSLTVTEGFECVDALGTGGISSKRELKWNSRNLDNETTGVPSVSLSHRAEYVQALEAPESFEFVNVSETGGTASERRRKQNSLKPDDEATGLHQAANNKSGNPSHSAEFVQALEALESSEYVNISGTDEATCLEREHDHPGTSDGDISRKDVEFKTVKEENDGFENQPAEDCPSALGNTRRKRGRPRKNAITGAEKNNESSGNPSHLAEFVQPLEAPESSEYANISGTEEATCLEREHDHPGTSDGDICRKDVEFKTVKEENDGFENQPAEDCPSALGNTRRKRGRPRKNAITGAEKNNESSGNPSHSAEFVQALEAPESSEYVNISGTEEVTCLERKHDNPGTSDGDISRKDVEFKTVKEENDGFENRQAGDCSSALGNTRRKRGRPRKNAITGAEKNNDVSWGPEDSEKKLLKQHEFSETKVIETRHGNKSYADDVVGRRIKVWWPLDRRYYEGTVTMFDASTGKHKVDYDDGDEEILSLRKESWKFTSDETPTDFELNLESQDVKERGQP</sequence>
<dbReference type="GO" id="GO:0006281">
    <property type="term" value="P:DNA repair"/>
    <property type="evidence" value="ECO:0007669"/>
    <property type="project" value="UniProtKB-KW"/>
</dbReference>
<dbReference type="SUPFAM" id="SSF63748">
    <property type="entry name" value="Tudor/PWWP/MBT"/>
    <property type="match status" value="1"/>
</dbReference>
<dbReference type="Pfam" id="PF20168">
    <property type="entry name" value="PDS5"/>
    <property type="match status" value="1"/>
</dbReference>
<keyword evidence="4" id="KW-0498">Mitosis</keyword>
<feature type="compositionally biased region" description="Basic and acidic residues" evidence="8">
    <location>
        <begin position="633"/>
        <end position="652"/>
    </location>
</feature>
<dbReference type="EMBL" id="JBDFQZ010000014">
    <property type="protein sequence ID" value="KAK9666514.1"/>
    <property type="molecule type" value="Genomic_DNA"/>
</dbReference>
<dbReference type="Pfam" id="PF21743">
    <property type="entry name" value="PTM_DIR17_Tudor"/>
    <property type="match status" value="1"/>
</dbReference>
<proteinExistence type="predicted"/>
<evidence type="ECO:0000256" key="4">
    <source>
        <dbReference type="ARBA" id="ARBA00022776"/>
    </source>
</evidence>
<evidence type="ECO:0000256" key="7">
    <source>
        <dbReference type="ARBA" id="ARBA00023306"/>
    </source>
</evidence>
<reference evidence="10" key="1">
    <citation type="submission" date="2024-03" db="EMBL/GenBank/DDBJ databases">
        <title>WGS assembly of Saponaria officinalis var. Norfolk2.</title>
        <authorList>
            <person name="Jenkins J."/>
            <person name="Shu S."/>
            <person name="Grimwood J."/>
            <person name="Barry K."/>
            <person name="Goodstein D."/>
            <person name="Schmutz J."/>
            <person name="Leebens-Mack J."/>
            <person name="Osbourn A."/>
        </authorList>
    </citation>
    <scope>NUCLEOTIDE SEQUENCE [LARGE SCALE GENOMIC DNA]</scope>
    <source>
        <strain evidence="10">JIC</strain>
    </source>
</reference>
<evidence type="ECO:0000256" key="6">
    <source>
        <dbReference type="ARBA" id="ARBA00023242"/>
    </source>
</evidence>
<dbReference type="InterPro" id="IPR047365">
    <property type="entry name" value="Tudor_AtPTM-like"/>
</dbReference>